<name>A0A2M8HDA7_9GAMM</name>
<evidence type="ECO:0000256" key="4">
    <source>
        <dbReference type="ARBA" id="ARBA00023139"/>
    </source>
</evidence>
<evidence type="ECO:0000256" key="5">
    <source>
        <dbReference type="ARBA" id="ARBA00023237"/>
    </source>
</evidence>
<keyword evidence="2 8" id="KW-0732">Signal</keyword>
<evidence type="ECO:0008006" key="11">
    <source>
        <dbReference type="Google" id="ProtNLM"/>
    </source>
</evidence>
<keyword evidence="4" id="KW-0564">Palmitate</keyword>
<feature type="compositionally biased region" description="Polar residues" evidence="7">
    <location>
        <begin position="47"/>
        <end position="58"/>
    </location>
</feature>
<organism evidence="9 10">
    <name type="scientific">Aeromonas lusitana</name>
    <dbReference type="NCBI Taxonomy" id="931529"/>
    <lineage>
        <taxon>Bacteria</taxon>
        <taxon>Pseudomonadati</taxon>
        <taxon>Pseudomonadota</taxon>
        <taxon>Gammaproteobacteria</taxon>
        <taxon>Aeromonadales</taxon>
        <taxon>Aeromonadaceae</taxon>
        <taxon>Aeromonas</taxon>
    </lineage>
</organism>
<evidence type="ECO:0000256" key="2">
    <source>
        <dbReference type="ARBA" id="ARBA00022729"/>
    </source>
</evidence>
<keyword evidence="6" id="KW-0449">Lipoprotein</keyword>
<accession>A0A2M8HDA7</accession>
<feature type="chain" id="PRO_5014792616" description="Sugar transporter" evidence="8">
    <location>
        <begin position="21"/>
        <end position="69"/>
    </location>
</feature>
<dbReference type="InterPro" id="IPR032831">
    <property type="entry name" value="LptM_cons"/>
</dbReference>
<keyword evidence="5" id="KW-0998">Cell outer membrane</keyword>
<reference evidence="9 10" key="1">
    <citation type="submission" date="2017-11" db="EMBL/GenBank/DDBJ databases">
        <title>Draft genome sequence of environmental isolate Aeromonas lusitania sp. nov. MDC 2473.</title>
        <authorList>
            <person name="Colston S.M."/>
            <person name="Navarro A."/>
            <person name="Martinez-Murcia A.J."/>
            <person name="Graf J."/>
        </authorList>
    </citation>
    <scope>NUCLEOTIDE SEQUENCE [LARGE SCALE GENOMIC DNA]</scope>
    <source>
        <strain evidence="9 10">MDC 2473</strain>
    </source>
</reference>
<keyword evidence="3" id="KW-0472">Membrane</keyword>
<dbReference type="PROSITE" id="PS51257">
    <property type="entry name" value="PROKAR_LIPOPROTEIN"/>
    <property type="match status" value="1"/>
</dbReference>
<feature type="compositionally biased region" description="Pro residues" evidence="7">
    <location>
        <begin position="28"/>
        <end position="44"/>
    </location>
</feature>
<dbReference type="EMBL" id="PGCP01000004">
    <property type="protein sequence ID" value="PJC94530.1"/>
    <property type="molecule type" value="Genomic_DNA"/>
</dbReference>
<dbReference type="NCBIfam" id="NF047847">
    <property type="entry name" value="SS_mature_LptM"/>
    <property type="match status" value="1"/>
</dbReference>
<sequence length="69" mass="7024">MTTQFTKCLLAAFLSLGLGACGLTGPLYMPPPEQPAPAEQPKPAPSKTESTPQATSPATAKPASETAPQ</sequence>
<dbReference type="RefSeq" id="WP_100858747.1">
    <property type="nucleotide sequence ID" value="NZ_PGCP01000004.1"/>
</dbReference>
<evidence type="ECO:0000256" key="3">
    <source>
        <dbReference type="ARBA" id="ARBA00023136"/>
    </source>
</evidence>
<evidence type="ECO:0000256" key="8">
    <source>
        <dbReference type="SAM" id="SignalP"/>
    </source>
</evidence>
<evidence type="ECO:0000313" key="10">
    <source>
        <dbReference type="Proteomes" id="UP000232060"/>
    </source>
</evidence>
<dbReference type="Proteomes" id="UP000232060">
    <property type="component" value="Unassembled WGS sequence"/>
</dbReference>
<evidence type="ECO:0000256" key="6">
    <source>
        <dbReference type="ARBA" id="ARBA00023288"/>
    </source>
</evidence>
<evidence type="ECO:0000256" key="1">
    <source>
        <dbReference type="ARBA" id="ARBA00004459"/>
    </source>
</evidence>
<comment type="subcellular location">
    <subcellularLocation>
        <location evidence="1">Cell outer membrane</location>
        <topology evidence="1">Lipid-anchor</topology>
    </subcellularLocation>
</comment>
<comment type="caution">
    <text evidence="9">The sequence shown here is derived from an EMBL/GenBank/DDBJ whole genome shotgun (WGS) entry which is preliminary data.</text>
</comment>
<keyword evidence="10" id="KW-1185">Reference proteome</keyword>
<protein>
    <recommendedName>
        <fullName evidence="11">Sugar transporter</fullName>
    </recommendedName>
</protein>
<gene>
    <name evidence="9" type="ORF">CUC44_04310</name>
</gene>
<feature type="region of interest" description="Disordered" evidence="7">
    <location>
        <begin position="23"/>
        <end position="69"/>
    </location>
</feature>
<evidence type="ECO:0000313" key="9">
    <source>
        <dbReference type="EMBL" id="PJC94530.1"/>
    </source>
</evidence>
<proteinExistence type="predicted"/>
<dbReference type="AlphaFoldDB" id="A0A2M8HDA7"/>
<evidence type="ECO:0000256" key="7">
    <source>
        <dbReference type="SAM" id="MobiDB-lite"/>
    </source>
</evidence>
<feature type="signal peptide" evidence="8">
    <location>
        <begin position="1"/>
        <end position="20"/>
    </location>
</feature>